<dbReference type="GO" id="GO:0016208">
    <property type="term" value="F:AMP binding"/>
    <property type="evidence" value="ECO:0007669"/>
    <property type="project" value="TreeGrafter"/>
</dbReference>
<dbReference type="CDD" id="cd00764">
    <property type="entry name" value="Eukaryotic_PFK"/>
    <property type="match status" value="1"/>
</dbReference>
<comment type="pathway">
    <text evidence="2 13 14">Carbohydrate degradation; glycolysis; D-glyceraldehyde 3-phosphate and glycerone phosphate from D-glucose: step 3/4.</text>
</comment>
<accession>A0A4W5LVB7</accession>
<comment type="similarity">
    <text evidence="13">Belongs to the phosphofructokinase type A (PFKA) family. ATP-dependent PFK group I subfamily. Eukaryotic two domain clade 'E' sub-subfamily.</text>
</comment>
<dbReference type="GO" id="GO:0046872">
    <property type="term" value="F:metal ion binding"/>
    <property type="evidence" value="ECO:0007669"/>
    <property type="project" value="UniProtKB-KW"/>
</dbReference>
<organism evidence="17 18">
    <name type="scientific">Hucho hucho</name>
    <name type="common">huchen</name>
    <dbReference type="NCBI Taxonomy" id="62062"/>
    <lineage>
        <taxon>Eukaryota</taxon>
        <taxon>Metazoa</taxon>
        <taxon>Chordata</taxon>
        <taxon>Craniata</taxon>
        <taxon>Vertebrata</taxon>
        <taxon>Euteleostomi</taxon>
        <taxon>Actinopterygii</taxon>
        <taxon>Neopterygii</taxon>
        <taxon>Teleostei</taxon>
        <taxon>Protacanthopterygii</taxon>
        <taxon>Salmoniformes</taxon>
        <taxon>Salmonidae</taxon>
        <taxon>Salmoninae</taxon>
        <taxon>Hucho</taxon>
    </lineage>
</organism>
<feature type="binding site" description="in other chain" evidence="13">
    <location>
        <position position="277"/>
    </location>
    <ligand>
        <name>substrate</name>
        <note>ligand shared between dimeric partners</note>
    </ligand>
</feature>
<feature type="binding site" evidence="13">
    <location>
        <position position="214"/>
    </location>
    <ligand>
        <name>substrate</name>
        <note>ligand shared between dimeric partners</note>
    </ligand>
</feature>
<keyword evidence="6 13" id="KW-0479">Metal-binding</keyword>
<proteinExistence type="inferred from homology"/>
<feature type="binding site" evidence="13">
    <location>
        <position position="580"/>
    </location>
    <ligand>
        <name>beta-D-fructose 2,6-bisphosphate</name>
        <dbReference type="ChEBI" id="CHEBI:58579"/>
        <note>allosteric activator; ligand shared between dimeric partners</note>
    </ligand>
</feature>
<dbReference type="PROSITE" id="PS00433">
    <property type="entry name" value="PHOSPHOFRUCTOKINASE"/>
    <property type="match status" value="2"/>
</dbReference>
<feature type="active site" description="Proton acceptor" evidence="13">
    <location>
        <position position="179"/>
    </location>
</feature>
<dbReference type="PIRSF" id="PIRSF000533">
    <property type="entry name" value="ATP_PFK_euk"/>
    <property type="match status" value="1"/>
</dbReference>
<feature type="chain" id="PRO_5021483377" description="ATP-dependent 6-phosphofructokinase" evidence="15">
    <location>
        <begin position="29"/>
        <end position="793"/>
    </location>
</feature>
<keyword evidence="15" id="KW-0732">Signal</keyword>
<reference evidence="17" key="3">
    <citation type="submission" date="2025-09" db="UniProtKB">
        <authorList>
            <consortium name="Ensembl"/>
        </authorList>
    </citation>
    <scope>IDENTIFICATION</scope>
</reference>
<evidence type="ECO:0000256" key="7">
    <source>
        <dbReference type="ARBA" id="ARBA00022741"/>
    </source>
</evidence>
<dbReference type="Pfam" id="PF00365">
    <property type="entry name" value="PFK"/>
    <property type="match status" value="2"/>
</dbReference>
<keyword evidence="9 13" id="KW-0067">ATP-binding</keyword>
<feature type="binding site" description="in other chain" evidence="13">
    <location>
        <begin position="221"/>
        <end position="223"/>
    </location>
    <ligand>
        <name>substrate</name>
        <note>ligand shared between dimeric partners</note>
    </ligand>
</feature>
<evidence type="ECO:0000313" key="18">
    <source>
        <dbReference type="Proteomes" id="UP000314982"/>
    </source>
</evidence>
<comment type="similarity">
    <text evidence="14">Belongs to the phosphofructokinase type A (PFKA) family. ATP-dependent PFK group I subfamily. Eukaryotic two domain clade "E" sub-subfamily.</text>
</comment>
<feature type="binding site" description="in other chain" evidence="13">
    <location>
        <position position="749"/>
    </location>
    <ligand>
        <name>beta-D-fructose 2,6-bisphosphate</name>
        <dbReference type="ChEBI" id="CHEBI:58579"/>
        <note>allosteric activator; ligand shared between dimeric partners</note>
    </ligand>
</feature>
<dbReference type="InterPro" id="IPR015912">
    <property type="entry name" value="Phosphofructokinase_CS"/>
</dbReference>
<dbReference type="FunFam" id="3.40.50.450:FF:000043">
    <property type="entry name" value="ATP-dependent 6-phosphofructokinase, platelet type"/>
    <property type="match status" value="1"/>
</dbReference>
<dbReference type="InterPro" id="IPR035966">
    <property type="entry name" value="PKF_sf"/>
</dbReference>
<feature type="signal peptide" evidence="15">
    <location>
        <begin position="1"/>
        <end position="28"/>
    </location>
</feature>
<comment type="subcellular location">
    <subcellularLocation>
        <location evidence="13">Cytoplasm</location>
    </subcellularLocation>
</comment>
<dbReference type="PANTHER" id="PTHR13697">
    <property type="entry name" value="PHOSPHOFRUCTOKINASE"/>
    <property type="match status" value="1"/>
</dbReference>
<feature type="binding site" evidence="13">
    <location>
        <begin position="131"/>
        <end position="134"/>
    </location>
    <ligand>
        <name>ATP</name>
        <dbReference type="ChEBI" id="CHEBI:30616"/>
    </ligand>
</feature>
<feature type="binding site" description="in other chain" evidence="13">
    <location>
        <begin position="542"/>
        <end position="546"/>
    </location>
    <ligand>
        <name>beta-D-fructose 2,6-bisphosphate</name>
        <dbReference type="ChEBI" id="CHEBI:58579"/>
        <note>allosteric activator; ligand shared between dimeric partners</note>
    </ligand>
</feature>
<dbReference type="Gene3D" id="3.40.50.450">
    <property type="match status" value="2"/>
</dbReference>
<feature type="domain" description="Phosphofructokinase" evidence="16">
    <location>
        <begin position="41"/>
        <end position="336"/>
    </location>
</feature>
<dbReference type="GO" id="GO:0042802">
    <property type="term" value="F:identical protein binding"/>
    <property type="evidence" value="ECO:0007669"/>
    <property type="project" value="TreeGrafter"/>
</dbReference>
<comment type="caution">
    <text evidence="13">Lacks conserved residue(s) required for the propagation of feature annotation.</text>
</comment>
<dbReference type="AlphaFoldDB" id="A0A4W5LVB7"/>
<keyword evidence="7 13" id="KW-0547">Nucleotide-binding</keyword>
<keyword evidence="11 13" id="KW-0324">Glycolysis</keyword>
<dbReference type="PRINTS" id="PR00476">
    <property type="entry name" value="PHFRCTKINASE"/>
</dbReference>
<feature type="domain" description="Phosphofructokinase" evidence="16">
    <location>
        <begin position="416"/>
        <end position="701"/>
    </location>
</feature>
<dbReference type="SUPFAM" id="SSF53784">
    <property type="entry name" value="Phosphofructokinase"/>
    <property type="match status" value="2"/>
</dbReference>
<dbReference type="GO" id="GO:0061621">
    <property type="term" value="P:canonical glycolysis"/>
    <property type="evidence" value="ECO:0007669"/>
    <property type="project" value="TreeGrafter"/>
</dbReference>
<dbReference type="InterPro" id="IPR009161">
    <property type="entry name" value="6-Pfructokinase_euk"/>
</dbReference>
<dbReference type="GO" id="GO:0070095">
    <property type="term" value="F:fructose-6-phosphate binding"/>
    <property type="evidence" value="ECO:0007669"/>
    <property type="project" value="TreeGrafter"/>
</dbReference>
<dbReference type="GO" id="GO:0048029">
    <property type="term" value="F:monosaccharide binding"/>
    <property type="evidence" value="ECO:0007669"/>
    <property type="project" value="TreeGrafter"/>
</dbReference>
<comment type="cofactor">
    <cofactor evidence="1 13">
        <name>Mg(2+)</name>
        <dbReference type="ChEBI" id="CHEBI:18420"/>
    </cofactor>
</comment>
<evidence type="ECO:0000256" key="8">
    <source>
        <dbReference type="ARBA" id="ARBA00022777"/>
    </source>
</evidence>
<dbReference type="GO" id="GO:0006002">
    <property type="term" value="P:fructose 6-phosphate metabolic process"/>
    <property type="evidence" value="ECO:0007669"/>
    <property type="project" value="InterPro"/>
</dbReference>
<comment type="function">
    <text evidence="13">Catalyzes the phosphorylation of D-fructose 6-phosphate to fructose 1,6-bisphosphate by ATP, the first committing step of glycolysis.</text>
</comment>
<keyword evidence="10 13" id="KW-0460">Magnesium</keyword>
<evidence type="ECO:0000256" key="10">
    <source>
        <dbReference type="ARBA" id="ARBA00022842"/>
    </source>
</evidence>
<dbReference type="Gene3D" id="3.40.50.460">
    <property type="entry name" value="Phosphofructokinase domain"/>
    <property type="match status" value="2"/>
</dbReference>
<dbReference type="GO" id="GO:0016020">
    <property type="term" value="C:membrane"/>
    <property type="evidence" value="ECO:0007669"/>
    <property type="project" value="TreeGrafter"/>
</dbReference>
<evidence type="ECO:0000256" key="15">
    <source>
        <dbReference type="SAM" id="SignalP"/>
    </source>
</evidence>
<evidence type="ECO:0000256" key="1">
    <source>
        <dbReference type="ARBA" id="ARBA00001946"/>
    </source>
</evidence>
<feature type="binding site" evidence="13">
    <location>
        <position position="669"/>
    </location>
    <ligand>
        <name>beta-D-fructose 2,6-bisphosphate</name>
        <dbReference type="ChEBI" id="CHEBI:58579"/>
        <note>allosteric activator; ligand shared between dimeric partners</note>
    </ligand>
</feature>
<dbReference type="InterPro" id="IPR000023">
    <property type="entry name" value="Phosphofructokinase_dom"/>
</dbReference>
<evidence type="ECO:0000313" key="17">
    <source>
        <dbReference type="Ensembl" id="ENSHHUP00000029932.1"/>
    </source>
</evidence>
<comment type="activity regulation">
    <text evidence="13">Allosterically activated by ADP, AMP, or fructose 2,6-bisphosphate, and allosterically inhibited by ATP or citrate.</text>
</comment>
<evidence type="ECO:0000256" key="4">
    <source>
        <dbReference type="ARBA" id="ARBA00022533"/>
    </source>
</evidence>
<feature type="binding site" description="in other chain" evidence="13">
    <location>
        <begin position="675"/>
        <end position="678"/>
    </location>
    <ligand>
        <name>beta-D-fructose 2,6-bisphosphate</name>
        <dbReference type="ChEBI" id="CHEBI:58579"/>
        <note>allosteric activator; ligand shared between dimeric partners</note>
    </ligand>
</feature>
<feature type="binding site" description="in other chain" evidence="13">
    <location>
        <position position="485"/>
    </location>
    <ligand>
        <name>beta-D-fructose 2,6-bisphosphate</name>
        <dbReference type="ChEBI" id="CHEBI:58579"/>
        <note>allosteric activator; ligand shared between dimeric partners</note>
    </ligand>
</feature>
<keyword evidence="3 13" id="KW-0963">Cytoplasm</keyword>
<dbReference type="EC" id="2.7.1.11" evidence="13"/>
<dbReference type="GO" id="GO:0003872">
    <property type="term" value="F:6-phosphofructokinase activity"/>
    <property type="evidence" value="ECO:0007669"/>
    <property type="project" value="UniProtKB-UniRule"/>
</dbReference>
<feature type="binding site" evidence="13">
    <location>
        <position position="305"/>
    </location>
    <ligand>
        <name>substrate</name>
        <note>ligand shared between dimeric partners</note>
    </ligand>
</feature>
<keyword evidence="4 13" id="KW-0021">Allosteric enzyme</keyword>
<dbReference type="NCBIfam" id="TIGR02478">
    <property type="entry name" value="6PF1K_euk"/>
    <property type="match status" value="1"/>
</dbReference>
<evidence type="ECO:0000256" key="11">
    <source>
        <dbReference type="ARBA" id="ARBA00023152"/>
    </source>
</evidence>
<evidence type="ECO:0000256" key="6">
    <source>
        <dbReference type="ARBA" id="ARBA00022723"/>
    </source>
</evidence>
<feature type="binding site" description="in other chain" evidence="13">
    <location>
        <begin position="177"/>
        <end position="179"/>
    </location>
    <ligand>
        <name>substrate</name>
        <note>ligand shared between dimeric partners</note>
    </ligand>
</feature>
<evidence type="ECO:0000256" key="3">
    <source>
        <dbReference type="ARBA" id="ARBA00022490"/>
    </source>
</evidence>
<feature type="region of interest" description="N-terminal catalytic PFK domain 1" evidence="13">
    <location>
        <begin position="1"/>
        <end position="403"/>
    </location>
</feature>
<feature type="binding site" description="in other chain" evidence="13">
    <location>
        <begin position="587"/>
        <end position="589"/>
    </location>
    <ligand>
        <name>beta-D-fructose 2,6-bisphosphate</name>
        <dbReference type="ChEBI" id="CHEBI:58579"/>
        <note>allosteric activator; ligand shared between dimeric partners</note>
    </ligand>
</feature>
<evidence type="ECO:0000256" key="9">
    <source>
        <dbReference type="ARBA" id="ARBA00022840"/>
    </source>
</evidence>
<feature type="binding site" evidence="13">
    <location>
        <begin position="101"/>
        <end position="102"/>
    </location>
    <ligand>
        <name>ATP</name>
        <dbReference type="ChEBI" id="CHEBI:30616"/>
    </ligand>
</feature>
<comment type="subunit">
    <text evidence="13">Homo- and heterotetramers.</text>
</comment>
<feature type="binding site" description="in other chain" evidence="13">
    <location>
        <position position="643"/>
    </location>
    <ligand>
        <name>beta-D-fructose 2,6-bisphosphate</name>
        <dbReference type="ChEBI" id="CHEBI:58579"/>
        <note>allosteric activator; ligand shared between dimeric partners</note>
    </ligand>
</feature>
<evidence type="ECO:0000259" key="16">
    <source>
        <dbReference type="Pfam" id="PF00365"/>
    </source>
</evidence>
<dbReference type="GO" id="GO:0030388">
    <property type="term" value="P:fructose 1,6-bisphosphate metabolic process"/>
    <property type="evidence" value="ECO:0007669"/>
    <property type="project" value="TreeGrafter"/>
</dbReference>
<comment type="catalytic activity">
    <reaction evidence="12 13 14">
        <text>beta-D-fructose 6-phosphate + ATP = beta-D-fructose 1,6-bisphosphate + ADP + H(+)</text>
        <dbReference type="Rhea" id="RHEA:16109"/>
        <dbReference type="ChEBI" id="CHEBI:15378"/>
        <dbReference type="ChEBI" id="CHEBI:30616"/>
        <dbReference type="ChEBI" id="CHEBI:32966"/>
        <dbReference type="ChEBI" id="CHEBI:57634"/>
        <dbReference type="ChEBI" id="CHEBI:456216"/>
        <dbReference type="EC" id="2.7.1.11"/>
    </reaction>
</comment>
<feature type="region of interest" description="C-terminal regulatory PFK domain 2" evidence="13">
    <location>
        <begin position="416"/>
        <end position="793"/>
    </location>
</feature>
<dbReference type="FunFam" id="3.40.50.460:FF:000003">
    <property type="entry name" value="ATP-dependent 6-phosphofructokinase"/>
    <property type="match status" value="1"/>
</dbReference>
<protein>
    <recommendedName>
        <fullName evidence="13">ATP-dependent 6-phosphofructokinase</fullName>
        <shortName evidence="13">ATP-PFK</shortName>
        <shortName evidence="13">Phosphofructokinase</shortName>
        <ecNumber evidence="13">2.7.1.11</ecNumber>
    </recommendedName>
    <alternativeName>
        <fullName evidence="13">Phosphohexokinase</fullName>
    </alternativeName>
</protein>
<dbReference type="FunFam" id="3.40.50.450:FF:000064">
    <property type="entry name" value="Phosphofructokinase, platelet b"/>
    <property type="match status" value="1"/>
</dbReference>
<evidence type="ECO:0000256" key="12">
    <source>
        <dbReference type="ARBA" id="ARBA00048070"/>
    </source>
</evidence>
<feature type="binding site" evidence="13">
    <location>
        <position position="132"/>
    </location>
    <ligand>
        <name>Mg(2+)</name>
        <dbReference type="ChEBI" id="CHEBI:18420"/>
        <note>catalytic</note>
    </ligand>
</feature>
<dbReference type="GeneTree" id="ENSGT00940000155002"/>
<dbReference type="Proteomes" id="UP000314982">
    <property type="component" value="Unassembled WGS sequence"/>
</dbReference>
<dbReference type="InterPro" id="IPR041914">
    <property type="entry name" value="PFK_vert-type"/>
</dbReference>
<dbReference type="PANTHER" id="PTHR13697:SF53">
    <property type="entry name" value="ATP-DEPENDENT 6-PHOSPHOFRUCTOKINASE"/>
    <property type="match status" value="1"/>
</dbReference>
<dbReference type="UniPathway" id="UPA00109">
    <property type="reaction ID" value="UER00182"/>
</dbReference>
<dbReference type="Ensembl" id="ENSHHUT00000031176.1">
    <property type="protein sequence ID" value="ENSHHUP00000029932.1"/>
    <property type="gene ID" value="ENSHHUG00000018999.1"/>
</dbReference>
<dbReference type="GO" id="GO:0005524">
    <property type="term" value="F:ATP binding"/>
    <property type="evidence" value="ECO:0007669"/>
    <property type="project" value="UniProtKB-KW"/>
</dbReference>
<reference evidence="17" key="2">
    <citation type="submission" date="2025-08" db="UniProtKB">
        <authorList>
            <consortium name="Ensembl"/>
        </authorList>
    </citation>
    <scope>IDENTIFICATION</scope>
</reference>
<sequence length="793" mass="86997">MITYLAGHWGHLLLLPAELLLGFHLAICSPSTLACLPLSGTGMNAAVRAVVRMGIYVGAKVYFIHEGYQGMVDGGDNIEEASWESVSSMLQVGGTVIGSARCKEFRSHEGRLKAAHQLVKRGITNLCVIGGDGSLTGANLFREEWSGLLEELVQQSLIDEEAAQNNSELHIVGMVGSIDNDFCGTDMTIGTDSALHRIIEVVDAIMTTAQSHQRTFVLEVMGRHCGYLALVSALACGADWVLIPEMPPEDGWEEHMCQKLSENRADKKRLNIIIVAEGAIDCHNKPITSNHIKELVVSCLGFDTRVTILGHVQRGGTPSAFDRILASRMGVEAVLALLEASDSTPACVVSLCGNQAVRLPLMECVQMTQDVQKSMDEKNFEEAVRLRGRSFENNLNTYKLLSYHKADSELPNSSFNVAVLNVGAPAAGMNAAVRSAVRVGITEGHKMFAVNDGFEGFYKGQIKEIKWGDVAGWTGQGGSILGTKRTLPAKHLDKIAEQIRIHNINALLVIGGFEAFECLLQLYEARTSHEDFCIPMCMLPATISNNVPGTDLSIGADTSLNAIVETCDRIKQSASGTKRRVFIIETMGGYCGYLASVGGLAAGADTVYIYEEPFNIRDLQSNVEHLTEKMKTGIQRGLVLRNENSNENFTTDFICQLYSEEGKGVFDCRKNVLGHMQQGGAPSPFDRNFGTKIAAKAIQWISRKLKESYKDGKVFANTEDTACLLGMRRRTMAFQPVVQLKDETDFAHRIPKEQWWLKLHPLMKILAKYKTSYDVSDSGQLEPVTRIRPKKAD</sequence>
<evidence type="ECO:0000256" key="14">
    <source>
        <dbReference type="PIRNR" id="PIRNR000533"/>
    </source>
</evidence>
<dbReference type="HAMAP" id="MF_03184">
    <property type="entry name" value="Phosphofructokinase_I_E"/>
    <property type="match status" value="1"/>
</dbReference>
<evidence type="ECO:0000256" key="2">
    <source>
        <dbReference type="ARBA" id="ARBA00004679"/>
    </source>
</evidence>
<evidence type="ECO:0000256" key="13">
    <source>
        <dbReference type="HAMAP-Rule" id="MF_03184"/>
    </source>
</evidence>
<keyword evidence="5 13" id="KW-0808">Transferase</keyword>
<dbReference type="GO" id="GO:0005945">
    <property type="term" value="C:6-phosphofructokinase complex"/>
    <property type="evidence" value="ECO:0007669"/>
    <property type="project" value="TreeGrafter"/>
</dbReference>
<evidence type="ECO:0000256" key="5">
    <source>
        <dbReference type="ARBA" id="ARBA00022679"/>
    </source>
</evidence>
<feature type="binding site" description="in other chain" evidence="13">
    <location>
        <begin position="311"/>
        <end position="314"/>
    </location>
    <ligand>
        <name>substrate</name>
        <note>ligand shared between dimeric partners</note>
    </ligand>
</feature>
<dbReference type="FunFam" id="3.40.50.460:FF:000001">
    <property type="entry name" value="ATP-dependent 6-phosphofructokinase"/>
    <property type="match status" value="1"/>
</dbReference>
<reference evidence="18" key="1">
    <citation type="submission" date="2018-06" db="EMBL/GenBank/DDBJ databases">
        <title>Genome assembly of Danube salmon.</title>
        <authorList>
            <person name="Macqueen D.J."/>
            <person name="Gundappa M.K."/>
        </authorList>
    </citation>
    <scope>NUCLEOTIDE SEQUENCE [LARGE SCALE GENOMIC DNA]</scope>
</reference>
<keyword evidence="8 13" id="KW-0418">Kinase</keyword>
<keyword evidence="18" id="KW-1185">Reference proteome</keyword>
<dbReference type="InterPro" id="IPR022953">
    <property type="entry name" value="ATP_PFK"/>
</dbReference>
<name>A0A4W5LVB7_9TELE</name>